<proteinExistence type="predicted"/>
<comment type="caution">
    <text evidence="1">The sequence shown here is derived from an EMBL/GenBank/DDBJ whole genome shotgun (WGS) entry which is preliminary data.</text>
</comment>
<name>M7Y6T7_9BACT</name>
<gene>
    <name evidence="1" type="ORF">C943_00948</name>
</gene>
<accession>M7Y6T7</accession>
<dbReference type="STRING" id="1239962.C943_00948"/>
<dbReference type="InParanoid" id="M7Y6T7"/>
<dbReference type="EMBL" id="AMZY02000011">
    <property type="protein sequence ID" value="EMS32941.1"/>
    <property type="molecule type" value="Genomic_DNA"/>
</dbReference>
<dbReference type="AlphaFoldDB" id="M7Y6T7"/>
<keyword evidence="2" id="KW-1185">Reference proteome</keyword>
<evidence type="ECO:0000313" key="2">
    <source>
        <dbReference type="Proteomes" id="UP000010953"/>
    </source>
</evidence>
<reference evidence="1" key="1">
    <citation type="submission" date="2013-01" db="EMBL/GenBank/DDBJ databases">
        <title>Genome assembly of Mariniradius saccharolyticus AK6.</title>
        <authorList>
            <person name="Vaidya B."/>
            <person name="Khatri I."/>
            <person name="Tanuku N.R.S."/>
            <person name="Subramanian S."/>
            <person name="Pinnaka A."/>
        </authorList>
    </citation>
    <scope>NUCLEOTIDE SEQUENCE [LARGE SCALE GENOMIC DNA]</scope>
    <source>
        <strain evidence="1">AK6</strain>
    </source>
</reference>
<organism evidence="1 2">
    <name type="scientific">Mariniradius saccharolyticus AK6</name>
    <dbReference type="NCBI Taxonomy" id="1239962"/>
    <lineage>
        <taxon>Bacteria</taxon>
        <taxon>Pseudomonadati</taxon>
        <taxon>Bacteroidota</taxon>
        <taxon>Cytophagia</taxon>
        <taxon>Cytophagales</taxon>
        <taxon>Cyclobacteriaceae</taxon>
        <taxon>Mariniradius</taxon>
    </lineage>
</organism>
<sequence length="51" mass="5877">MLWASALFGLTKDVQANTKIENKRRRSELKKAYRNGRFVMGRQASIPLILV</sequence>
<evidence type="ECO:0000313" key="1">
    <source>
        <dbReference type="EMBL" id="EMS32941.1"/>
    </source>
</evidence>
<protein>
    <submittedName>
        <fullName evidence="1">Uncharacterized protein</fullName>
    </submittedName>
</protein>
<dbReference type="Proteomes" id="UP000010953">
    <property type="component" value="Unassembled WGS sequence"/>
</dbReference>